<gene>
    <name evidence="6" type="ORF">JIV24_04770</name>
</gene>
<keyword evidence="4" id="KW-0472">Membrane</keyword>
<dbReference type="PANTHER" id="PTHR43630">
    <property type="entry name" value="POLY-BETA-1,6-N-ACETYL-D-GLUCOSAMINE SYNTHASE"/>
    <property type="match status" value="1"/>
</dbReference>
<name>A0ABS1HGN2_9BACT</name>
<evidence type="ECO:0000256" key="1">
    <source>
        <dbReference type="ARBA" id="ARBA00006739"/>
    </source>
</evidence>
<organism evidence="6 7">
    <name type="scientific">Carboxylicivirga marina</name>
    <dbReference type="NCBI Taxonomy" id="2800988"/>
    <lineage>
        <taxon>Bacteria</taxon>
        <taxon>Pseudomonadati</taxon>
        <taxon>Bacteroidota</taxon>
        <taxon>Bacteroidia</taxon>
        <taxon>Marinilabiliales</taxon>
        <taxon>Marinilabiliaceae</taxon>
        <taxon>Carboxylicivirga</taxon>
    </lineage>
</organism>
<feature type="domain" description="Glycosyltransferase 2-like" evidence="5">
    <location>
        <begin position="43"/>
        <end position="178"/>
    </location>
</feature>
<dbReference type="RefSeq" id="WP_200463871.1">
    <property type="nucleotide sequence ID" value="NZ_JAENRR010000007.1"/>
</dbReference>
<dbReference type="Pfam" id="PF00535">
    <property type="entry name" value="Glycos_transf_2"/>
    <property type="match status" value="1"/>
</dbReference>
<dbReference type="SUPFAM" id="SSF53448">
    <property type="entry name" value="Nucleotide-diphospho-sugar transferases"/>
    <property type="match status" value="1"/>
</dbReference>
<dbReference type="EMBL" id="JAENRR010000007">
    <property type="protein sequence ID" value="MBK3516645.1"/>
    <property type="molecule type" value="Genomic_DNA"/>
</dbReference>
<reference evidence="6 7" key="1">
    <citation type="submission" date="2021-01" db="EMBL/GenBank/DDBJ databases">
        <title>Carboxyliciviraga sp.nov., isolated from coastal sediments.</title>
        <authorList>
            <person name="Lu D."/>
            <person name="Zhang T."/>
        </authorList>
    </citation>
    <scope>NUCLEOTIDE SEQUENCE [LARGE SCALE GENOMIC DNA]</scope>
    <source>
        <strain evidence="6 7">N1Y132</strain>
    </source>
</reference>
<evidence type="ECO:0000313" key="6">
    <source>
        <dbReference type="EMBL" id="MBK3516645.1"/>
    </source>
</evidence>
<proteinExistence type="inferred from homology"/>
<evidence type="ECO:0000256" key="2">
    <source>
        <dbReference type="ARBA" id="ARBA00022676"/>
    </source>
</evidence>
<keyword evidence="3" id="KW-0808">Transferase</keyword>
<evidence type="ECO:0000313" key="7">
    <source>
        <dbReference type="Proteomes" id="UP000605676"/>
    </source>
</evidence>
<keyword evidence="4" id="KW-1133">Transmembrane helix</keyword>
<keyword evidence="2" id="KW-0328">Glycosyltransferase</keyword>
<accession>A0ABS1HGN2</accession>
<dbReference type="InterPro" id="IPR001173">
    <property type="entry name" value="Glyco_trans_2-like"/>
</dbReference>
<feature type="transmembrane region" description="Helical" evidence="4">
    <location>
        <begin position="273"/>
        <end position="296"/>
    </location>
</feature>
<keyword evidence="4" id="KW-0812">Transmembrane</keyword>
<evidence type="ECO:0000259" key="5">
    <source>
        <dbReference type="Pfam" id="PF00535"/>
    </source>
</evidence>
<dbReference type="PANTHER" id="PTHR43630:SF1">
    <property type="entry name" value="POLY-BETA-1,6-N-ACETYL-D-GLUCOSAMINE SYNTHASE"/>
    <property type="match status" value="1"/>
</dbReference>
<comment type="similarity">
    <text evidence="1">Belongs to the glycosyltransferase 2 family.</text>
</comment>
<feature type="transmembrane region" description="Helical" evidence="4">
    <location>
        <begin position="339"/>
        <end position="360"/>
    </location>
</feature>
<comment type="caution">
    <text evidence="6">The sequence shown here is derived from an EMBL/GenBank/DDBJ whole genome shotgun (WGS) entry which is preliminary data.</text>
</comment>
<dbReference type="Gene3D" id="3.90.550.10">
    <property type="entry name" value="Spore Coat Polysaccharide Biosynthesis Protein SpsA, Chain A"/>
    <property type="match status" value="1"/>
</dbReference>
<protein>
    <submittedName>
        <fullName evidence="6">Glycosyltransferase</fullName>
    </submittedName>
</protein>
<keyword evidence="7" id="KW-1185">Reference proteome</keyword>
<sequence length="365" mass="41114">MQFLIFILLLPLFAYCYQIISWYLQWLHTANFEMQEMSHVGISLIIPFKDEIDNLPSLISSLENQSHANWELILVNDHSEDGSFELARSLIENSHLNAQLINSDSNGKKAALLTGVKSSTHPIIVTSDADCSYHPLWLINIANACESKQADLLILPVTIKRSKGWLNRFQQIDFAAVQLSGAAAALQGKAIMCNGANLACSKAAYLEAELQTRIASGDDMFLLEWMKQNNKKIDFIKTDKVLVETKGADTLKSFLHQRARWAAKAPHYKDKQIITIGIIVSSVNLVLIGSLMAGILAPTMWKIYGIVLFTKSICDYTLLKAGSNHYKFNISFLEVLFWQAIYPLYVLIVLVYPLFVKVIWKSRTI</sequence>
<evidence type="ECO:0000256" key="4">
    <source>
        <dbReference type="SAM" id="Phobius"/>
    </source>
</evidence>
<dbReference type="InterPro" id="IPR029044">
    <property type="entry name" value="Nucleotide-diphossugar_trans"/>
</dbReference>
<evidence type="ECO:0000256" key="3">
    <source>
        <dbReference type="ARBA" id="ARBA00022679"/>
    </source>
</evidence>
<dbReference type="Proteomes" id="UP000605676">
    <property type="component" value="Unassembled WGS sequence"/>
</dbReference>